<gene>
    <name evidence="9" type="ORF">C8J25_10591</name>
</gene>
<evidence type="ECO:0000256" key="1">
    <source>
        <dbReference type="ARBA" id="ARBA00004651"/>
    </source>
</evidence>
<keyword evidence="3" id="KW-0328">Glycosyltransferase</keyword>
<proteinExistence type="predicted"/>
<dbReference type="EMBL" id="QAYE01000005">
    <property type="protein sequence ID" value="PTW46311.1"/>
    <property type="molecule type" value="Genomic_DNA"/>
</dbReference>
<sequence>MFSLRHRSGQAILLLLVAFALRSPFFGNPVIHSDEQFYLLVGDRLLHGAWPFVDIFDRKPVGLFLIFAGIRSVGGDGVLMYQLAATLVATATAFLIARIVSRLSSDDANPVASVGAALIYLVWIIVFDGAGGQSAIWGNALMAAAALLVLDTTRGHRHISLRGAGAMLLIGLAMQIKYTAMFEGIFFGLTLVWAAYREGRSIGRLAADAALWIGAALFPTALAWAVYAAAGHGDAFVFANFLSIFGQQDDDTLSSNLLKLLGGVGMSLPLAWLAWRGRRAGSFALGWLAAAVIAILIMHTFELLYLLPLALPLSVAAGTGLSGPTVRTTMVRLAAVLVFGALAATIMTSVRIGRRGNADQIAQLVQMIGQQPRGCMFAYGSEPILYFLTRSCLPTPYIFRSHLGQTTESHGTGVDPVVEVARLLAARPGVIVVRAPKPTTNLATQALVLRAIATRYRLVGSVKIGGLPQSVYRLRTDATR</sequence>
<feature type="transmembrane region" description="Helical" evidence="8">
    <location>
        <begin position="79"/>
        <end position="99"/>
    </location>
</feature>
<evidence type="ECO:0008006" key="11">
    <source>
        <dbReference type="Google" id="ProtNLM"/>
    </source>
</evidence>
<evidence type="ECO:0000256" key="5">
    <source>
        <dbReference type="ARBA" id="ARBA00022692"/>
    </source>
</evidence>
<dbReference type="PANTHER" id="PTHR33908">
    <property type="entry name" value="MANNOSYLTRANSFERASE YKCB-RELATED"/>
    <property type="match status" value="1"/>
</dbReference>
<feature type="transmembrane region" description="Helical" evidence="8">
    <location>
        <begin position="257"/>
        <end position="275"/>
    </location>
</feature>
<organism evidence="9 10">
    <name type="scientific">Sphingomonas faeni</name>
    <dbReference type="NCBI Taxonomy" id="185950"/>
    <lineage>
        <taxon>Bacteria</taxon>
        <taxon>Pseudomonadati</taxon>
        <taxon>Pseudomonadota</taxon>
        <taxon>Alphaproteobacteria</taxon>
        <taxon>Sphingomonadales</taxon>
        <taxon>Sphingomonadaceae</taxon>
        <taxon>Sphingomonas</taxon>
    </lineage>
</organism>
<evidence type="ECO:0000256" key="2">
    <source>
        <dbReference type="ARBA" id="ARBA00022475"/>
    </source>
</evidence>
<keyword evidence="6 8" id="KW-1133">Transmembrane helix</keyword>
<name>A0A2T5U468_9SPHN</name>
<feature type="transmembrane region" description="Helical" evidence="8">
    <location>
        <begin position="159"/>
        <end position="174"/>
    </location>
</feature>
<evidence type="ECO:0000313" key="10">
    <source>
        <dbReference type="Proteomes" id="UP000244013"/>
    </source>
</evidence>
<dbReference type="AlphaFoldDB" id="A0A2T5U468"/>
<dbReference type="InterPro" id="IPR050297">
    <property type="entry name" value="LipidA_mod_glycosyltrf_83"/>
</dbReference>
<feature type="transmembrane region" description="Helical" evidence="8">
    <location>
        <begin position="136"/>
        <end position="152"/>
    </location>
</feature>
<protein>
    <recommendedName>
        <fullName evidence="11">4-amino-4-deoxy-L-arabinose transferase-like glycosyltransferase</fullName>
    </recommendedName>
</protein>
<feature type="transmembrane region" description="Helical" evidence="8">
    <location>
        <begin position="111"/>
        <end position="130"/>
    </location>
</feature>
<comment type="caution">
    <text evidence="9">The sequence shown here is derived from an EMBL/GenBank/DDBJ whole genome shotgun (WGS) entry which is preliminary data.</text>
</comment>
<feature type="transmembrane region" description="Helical" evidence="8">
    <location>
        <begin position="287"/>
        <end position="311"/>
    </location>
</feature>
<keyword evidence="4" id="KW-0808">Transferase</keyword>
<dbReference type="OrthoDB" id="345761at2"/>
<evidence type="ECO:0000313" key="9">
    <source>
        <dbReference type="EMBL" id="PTW46311.1"/>
    </source>
</evidence>
<dbReference type="RefSeq" id="WP_107954402.1">
    <property type="nucleotide sequence ID" value="NZ_QAYE01000005.1"/>
</dbReference>
<reference evidence="9 10" key="1">
    <citation type="submission" date="2018-04" db="EMBL/GenBank/DDBJ databases">
        <title>Genomic Encyclopedia of Type Strains, Phase III (KMG-III): the genomes of soil and plant-associated and newly described type strains.</title>
        <authorList>
            <person name="Whitman W."/>
        </authorList>
    </citation>
    <scope>NUCLEOTIDE SEQUENCE [LARGE SCALE GENOMIC DNA]</scope>
    <source>
        <strain evidence="9 10">MA-olki</strain>
    </source>
</reference>
<dbReference type="PANTHER" id="PTHR33908:SF11">
    <property type="entry name" value="MEMBRANE PROTEIN"/>
    <property type="match status" value="1"/>
</dbReference>
<comment type="subcellular location">
    <subcellularLocation>
        <location evidence="1">Cell membrane</location>
        <topology evidence="1">Multi-pass membrane protein</topology>
    </subcellularLocation>
</comment>
<dbReference type="GO" id="GO:0009103">
    <property type="term" value="P:lipopolysaccharide biosynthetic process"/>
    <property type="evidence" value="ECO:0007669"/>
    <property type="project" value="UniProtKB-ARBA"/>
</dbReference>
<evidence type="ECO:0000256" key="8">
    <source>
        <dbReference type="SAM" id="Phobius"/>
    </source>
</evidence>
<dbReference type="Proteomes" id="UP000244013">
    <property type="component" value="Unassembled WGS sequence"/>
</dbReference>
<evidence type="ECO:0000256" key="3">
    <source>
        <dbReference type="ARBA" id="ARBA00022676"/>
    </source>
</evidence>
<dbReference type="GeneID" id="91006146"/>
<evidence type="ECO:0000256" key="6">
    <source>
        <dbReference type="ARBA" id="ARBA00022989"/>
    </source>
</evidence>
<keyword evidence="2" id="KW-1003">Cell membrane</keyword>
<keyword evidence="5 8" id="KW-0812">Transmembrane</keyword>
<evidence type="ECO:0000256" key="7">
    <source>
        <dbReference type="ARBA" id="ARBA00023136"/>
    </source>
</evidence>
<dbReference type="GO" id="GO:0005886">
    <property type="term" value="C:plasma membrane"/>
    <property type="evidence" value="ECO:0007669"/>
    <property type="project" value="UniProtKB-SubCell"/>
</dbReference>
<accession>A0A2T5U468</accession>
<feature type="transmembrane region" description="Helical" evidence="8">
    <location>
        <begin position="180"/>
        <end position="197"/>
    </location>
</feature>
<keyword evidence="7 8" id="KW-0472">Membrane</keyword>
<feature type="transmembrane region" description="Helical" evidence="8">
    <location>
        <begin position="331"/>
        <end position="350"/>
    </location>
</feature>
<dbReference type="GO" id="GO:0016763">
    <property type="term" value="F:pentosyltransferase activity"/>
    <property type="evidence" value="ECO:0007669"/>
    <property type="project" value="TreeGrafter"/>
</dbReference>
<evidence type="ECO:0000256" key="4">
    <source>
        <dbReference type="ARBA" id="ARBA00022679"/>
    </source>
</evidence>
<feature type="transmembrane region" description="Helical" evidence="8">
    <location>
        <begin position="209"/>
        <end position="230"/>
    </location>
</feature>